<dbReference type="OrthoDB" id="9992527at2759"/>
<dbReference type="SUPFAM" id="SSF50129">
    <property type="entry name" value="GroES-like"/>
    <property type="match status" value="1"/>
</dbReference>
<name>A0A1E7FNJ5_9STRA</name>
<dbReference type="InterPro" id="IPR013149">
    <property type="entry name" value="ADH-like_C"/>
</dbReference>
<dbReference type="InParanoid" id="A0A1E7FNJ5"/>
<dbReference type="InterPro" id="IPR045010">
    <property type="entry name" value="MDR_fam"/>
</dbReference>
<dbReference type="KEGG" id="fcy:FRACYDRAFT_181932"/>
<dbReference type="Gene3D" id="3.90.180.10">
    <property type="entry name" value="Medium-chain alcohol dehydrogenases, catalytic domain"/>
    <property type="match status" value="1"/>
</dbReference>
<dbReference type="EMBL" id="KV784355">
    <property type="protein sequence ID" value="OEU19704.1"/>
    <property type="molecule type" value="Genomic_DNA"/>
</dbReference>
<feature type="domain" description="Oxidoreductase N-terminal" evidence="4">
    <location>
        <begin position="13"/>
        <end position="116"/>
    </location>
</feature>
<keyword evidence="6" id="KW-1185">Reference proteome</keyword>
<dbReference type="GO" id="GO:0016628">
    <property type="term" value="F:oxidoreductase activity, acting on the CH-CH group of donors, NAD or NADP as acceptor"/>
    <property type="evidence" value="ECO:0007669"/>
    <property type="project" value="InterPro"/>
</dbReference>
<gene>
    <name evidence="5" type="ORF">FRACYDRAFT_181932</name>
</gene>
<evidence type="ECO:0000313" key="6">
    <source>
        <dbReference type="Proteomes" id="UP000095751"/>
    </source>
</evidence>
<organism evidence="5 6">
    <name type="scientific">Fragilariopsis cylindrus CCMP1102</name>
    <dbReference type="NCBI Taxonomy" id="635003"/>
    <lineage>
        <taxon>Eukaryota</taxon>
        <taxon>Sar</taxon>
        <taxon>Stramenopiles</taxon>
        <taxon>Ochrophyta</taxon>
        <taxon>Bacillariophyta</taxon>
        <taxon>Bacillariophyceae</taxon>
        <taxon>Bacillariophycidae</taxon>
        <taxon>Bacillariales</taxon>
        <taxon>Bacillariaceae</taxon>
        <taxon>Fragilariopsis</taxon>
    </lineage>
</organism>
<feature type="compositionally biased region" description="Acidic residues" evidence="2">
    <location>
        <begin position="35"/>
        <end position="51"/>
    </location>
</feature>
<keyword evidence="1" id="KW-0560">Oxidoreductase</keyword>
<dbReference type="Pfam" id="PF00107">
    <property type="entry name" value="ADH_zinc_N"/>
    <property type="match status" value="1"/>
</dbReference>
<dbReference type="CDD" id="cd05288">
    <property type="entry name" value="PGDH"/>
    <property type="match status" value="1"/>
</dbReference>
<dbReference type="InterPro" id="IPR041694">
    <property type="entry name" value="ADH_N_2"/>
</dbReference>
<evidence type="ECO:0000256" key="1">
    <source>
        <dbReference type="ARBA" id="ARBA00023002"/>
    </source>
</evidence>
<evidence type="ECO:0000259" key="3">
    <source>
        <dbReference type="Pfam" id="PF00107"/>
    </source>
</evidence>
<dbReference type="SUPFAM" id="SSF51735">
    <property type="entry name" value="NAD(P)-binding Rossmann-fold domains"/>
    <property type="match status" value="1"/>
</dbReference>
<accession>A0A1E7FNJ5</accession>
<dbReference type="Proteomes" id="UP000095751">
    <property type="component" value="Unassembled WGS sequence"/>
</dbReference>
<evidence type="ECO:0000313" key="5">
    <source>
        <dbReference type="EMBL" id="OEU19704.1"/>
    </source>
</evidence>
<sequence length="388" mass="42822">MSETIIALPRRNKRIVLVRRPEGLPQPNDFRLIETNDDDNNNDDDDDDDDNKDNDYVLLLKTLFVSIDPAMRGWISTAKSYLPPVKLGSIMRASTISKVIRSRSMKFPVGAIVRTEIVGNNNNNNNNNNTNTNTNLSSYASYLGVLGTTGLTAYFGLFNKGNPKPQDIILISGAAGATGSIVAQIAKHVVGCRKVIGTAGTDAKCKWLEENYIVDIAINYKKHKTTKSLSYAIRNASKKEGGIDIVFDNVGSTFLEAALSNLSSNGGARIVLCGAISQYNNNGSIVPSGPRNYMNLLVSRATMTGFVVFDYQKEYPNAIQNLIRWIQNGKIKHFKEDVHFGIENFYPALVSLFHGTNQGKVVLQVSNENNNNRDNDSNGRDNEHRSKL</sequence>
<proteinExistence type="predicted"/>
<evidence type="ECO:0000256" key="2">
    <source>
        <dbReference type="SAM" id="MobiDB-lite"/>
    </source>
</evidence>
<dbReference type="InterPro" id="IPR011032">
    <property type="entry name" value="GroES-like_sf"/>
</dbReference>
<feature type="region of interest" description="Disordered" evidence="2">
    <location>
        <begin position="366"/>
        <end position="388"/>
    </location>
</feature>
<dbReference type="InterPro" id="IPR036291">
    <property type="entry name" value="NAD(P)-bd_dom_sf"/>
</dbReference>
<reference evidence="5 6" key="1">
    <citation type="submission" date="2016-09" db="EMBL/GenBank/DDBJ databases">
        <title>Extensive genetic diversity and differential bi-allelic expression allows diatom success in the polar Southern Ocean.</title>
        <authorList>
            <consortium name="DOE Joint Genome Institute"/>
            <person name="Mock T."/>
            <person name="Otillar R.P."/>
            <person name="Strauss J."/>
            <person name="Dupont C."/>
            <person name="Frickenhaus S."/>
            <person name="Maumus F."/>
            <person name="Mcmullan M."/>
            <person name="Sanges R."/>
            <person name="Schmutz J."/>
            <person name="Toseland A."/>
            <person name="Valas R."/>
            <person name="Veluchamy A."/>
            <person name="Ward B.J."/>
            <person name="Allen A."/>
            <person name="Barry K."/>
            <person name="Falciatore A."/>
            <person name="Ferrante M."/>
            <person name="Fortunato A.E."/>
            <person name="Gloeckner G."/>
            <person name="Gruber A."/>
            <person name="Hipkin R."/>
            <person name="Janech M."/>
            <person name="Kroth P."/>
            <person name="Leese F."/>
            <person name="Lindquist E."/>
            <person name="Lyon B.R."/>
            <person name="Martin J."/>
            <person name="Mayer C."/>
            <person name="Parker M."/>
            <person name="Quesneville H."/>
            <person name="Raymond J."/>
            <person name="Uhlig C."/>
            <person name="Valentin K.U."/>
            <person name="Worden A.Z."/>
            <person name="Armbrust E.V."/>
            <person name="Bowler C."/>
            <person name="Green B."/>
            <person name="Moulton V."/>
            <person name="Van Oosterhout C."/>
            <person name="Grigoriev I."/>
        </authorList>
    </citation>
    <scope>NUCLEOTIDE SEQUENCE [LARGE SCALE GENOMIC DNA]</scope>
    <source>
        <strain evidence="5 6">CCMP1102</strain>
    </source>
</reference>
<feature type="compositionally biased region" description="Basic and acidic residues" evidence="2">
    <location>
        <begin position="371"/>
        <end position="388"/>
    </location>
</feature>
<feature type="region of interest" description="Disordered" evidence="2">
    <location>
        <begin position="27"/>
        <end position="51"/>
    </location>
</feature>
<dbReference type="Pfam" id="PF16884">
    <property type="entry name" value="ADH_N_2"/>
    <property type="match status" value="1"/>
</dbReference>
<evidence type="ECO:0000259" key="4">
    <source>
        <dbReference type="Pfam" id="PF16884"/>
    </source>
</evidence>
<feature type="domain" description="Alcohol dehydrogenase-like C-terminal" evidence="3">
    <location>
        <begin position="178"/>
        <end position="322"/>
    </location>
</feature>
<dbReference type="Gene3D" id="3.40.50.720">
    <property type="entry name" value="NAD(P)-binding Rossmann-like Domain"/>
    <property type="match status" value="1"/>
</dbReference>
<dbReference type="FunFam" id="3.40.50.720:FF:000121">
    <property type="entry name" value="Prostaglandin reductase 2"/>
    <property type="match status" value="1"/>
</dbReference>
<protein>
    <submittedName>
        <fullName evidence="5">NAD(P)-binding protein</fullName>
    </submittedName>
</protein>
<dbReference type="PANTHER" id="PTHR43205">
    <property type="entry name" value="PROSTAGLANDIN REDUCTASE"/>
    <property type="match status" value="1"/>
</dbReference>
<dbReference type="AlphaFoldDB" id="A0A1E7FNJ5"/>
<dbReference type="PANTHER" id="PTHR43205:SF42">
    <property type="entry name" value="ALCOHOL DEHYDROGENASE, ZINC-CONTAINING (AFU_ORTHOLOGUE AFUA_7G04530)"/>
    <property type="match status" value="1"/>
</dbReference>